<dbReference type="PROSITE" id="PS01124">
    <property type="entry name" value="HTH_ARAC_FAMILY_2"/>
    <property type="match status" value="1"/>
</dbReference>
<keyword evidence="2" id="KW-0238">DNA-binding</keyword>
<proteinExistence type="predicted"/>
<feature type="domain" description="HTH araC/xylS-type" evidence="5">
    <location>
        <begin position="138"/>
        <end position="235"/>
    </location>
</feature>
<keyword evidence="3" id="KW-0804">Transcription</keyword>
<comment type="caution">
    <text evidence="6">The sequence shown here is derived from an EMBL/GenBank/DDBJ whole genome shotgun (WGS) entry which is preliminary data.</text>
</comment>
<evidence type="ECO:0000313" key="7">
    <source>
        <dbReference type="Proteomes" id="UP000244064"/>
    </source>
</evidence>
<dbReference type="GO" id="GO:0043565">
    <property type="term" value="F:sequence-specific DNA binding"/>
    <property type="evidence" value="ECO:0007669"/>
    <property type="project" value="InterPro"/>
</dbReference>
<comment type="function">
    <text evidence="4">Regulatory protein of the TOL plasmid xyl operons. XylS activates the xylXYZLTEGFJQKIH operon required for the degradation of toluene, m-xylene and p-xylene.</text>
</comment>
<dbReference type="PANTHER" id="PTHR46796">
    <property type="entry name" value="HTH-TYPE TRANSCRIPTIONAL ACTIVATOR RHAS-RELATED"/>
    <property type="match status" value="1"/>
</dbReference>
<dbReference type="EMBL" id="QASN01000020">
    <property type="protein sequence ID" value="PTU73776.1"/>
    <property type="molecule type" value="Genomic_DNA"/>
</dbReference>
<gene>
    <name evidence="6" type="ORF">DBO85_15860</name>
</gene>
<dbReference type="RefSeq" id="WP_108108221.1">
    <property type="nucleotide sequence ID" value="NZ_QASN01000020.1"/>
</dbReference>
<dbReference type="AlphaFoldDB" id="A0A2T5P7R5"/>
<evidence type="ECO:0000256" key="2">
    <source>
        <dbReference type="ARBA" id="ARBA00023125"/>
    </source>
</evidence>
<dbReference type="InterPro" id="IPR018060">
    <property type="entry name" value="HTH_AraC"/>
</dbReference>
<reference evidence="6 7" key="1">
    <citation type="submission" date="2018-04" db="EMBL/GenBank/DDBJ databases">
        <title>Pseudomonas sp. nov., isolated from mangrove soil.</title>
        <authorList>
            <person name="Chen C."/>
        </authorList>
    </citation>
    <scope>NUCLEOTIDE SEQUENCE [LARGE SCALE GENOMIC DNA]</scope>
    <source>
        <strain evidence="6 7">TC-11</strain>
    </source>
</reference>
<name>A0A2T5P7R5_9PSED</name>
<dbReference type="Pfam" id="PF20240">
    <property type="entry name" value="DUF6597"/>
    <property type="match status" value="1"/>
</dbReference>
<dbReference type="Pfam" id="PF12833">
    <property type="entry name" value="HTH_18"/>
    <property type="match status" value="1"/>
</dbReference>
<dbReference type="Proteomes" id="UP000244064">
    <property type="component" value="Unassembled WGS sequence"/>
</dbReference>
<dbReference type="Gene3D" id="1.10.10.60">
    <property type="entry name" value="Homeodomain-like"/>
    <property type="match status" value="1"/>
</dbReference>
<organism evidence="6 7">
    <name type="scientific">Pseudomonas mangrovi</name>
    <dbReference type="NCBI Taxonomy" id="2161748"/>
    <lineage>
        <taxon>Bacteria</taxon>
        <taxon>Pseudomonadati</taxon>
        <taxon>Pseudomonadota</taxon>
        <taxon>Gammaproteobacteria</taxon>
        <taxon>Pseudomonadales</taxon>
        <taxon>Pseudomonadaceae</taxon>
        <taxon>Pseudomonas</taxon>
    </lineage>
</organism>
<dbReference type="GO" id="GO:0003700">
    <property type="term" value="F:DNA-binding transcription factor activity"/>
    <property type="evidence" value="ECO:0007669"/>
    <property type="project" value="InterPro"/>
</dbReference>
<evidence type="ECO:0000313" key="6">
    <source>
        <dbReference type="EMBL" id="PTU73776.1"/>
    </source>
</evidence>
<dbReference type="InterPro" id="IPR046532">
    <property type="entry name" value="DUF6597"/>
</dbReference>
<protein>
    <recommendedName>
        <fullName evidence="5">HTH araC/xylS-type domain-containing protein</fullName>
    </recommendedName>
</protein>
<dbReference type="SMART" id="SM00342">
    <property type="entry name" value="HTH_ARAC"/>
    <property type="match status" value="1"/>
</dbReference>
<dbReference type="InterPro" id="IPR050204">
    <property type="entry name" value="AraC_XylS_family_regulators"/>
</dbReference>
<accession>A0A2T5P7R5</accession>
<sequence length="237" mass="26560">MLQVAPAPALRPFISHYWLSRDNRASEHRILPDGAVDLVLLGSRREATLFGSVSRCSLLPVLPGEHYLGVRFRPGQSRHFIRPTAGELTDSSVSADGLLRFELQPLQQRPLLEDAFDLIDDLLLTHLQRQPPERSRIDAVIDWLAQHPRDADLDQAAALFGRSRRQLERVLGATLGLGARRYAAVLRLQQASALLCHSQQPLAEVALAAGYCDQSHMNHDFRRLTDSTPAQLRKMSR</sequence>
<keyword evidence="7" id="KW-1185">Reference proteome</keyword>
<evidence type="ECO:0000259" key="5">
    <source>
        <dbReference type="PROSITE" id="PS01124"/>
    </source>
</evidence>
<evidence type="ECO:0000256" key="1">
    <source>
        <dbReference type="ARBA" id="ARBA00023015"/>
    </source>
</evidence>
<evidence type="ECO:0000256" key="3">
    <source>
        <dbReference type="ARBA" id="ARBA00023163"/>
    </source>
</evidence>
<evidence type="ECO:0000256" key="4">
    <source>
        <dbReference type="ARBA" id="ARBA00037345"/>
    </source>
</evidence>
<dbReference type="InterPro" id="IPR009057">
    <property type="entry name" value="Homeodomain-like_sf"/>
</dbReference>
<dbReference type="SUPFAM" id="SSF46689">
    <property type="entry name" value="Homeodomain-like"/>
    <property type="match status" value="1"/>
</dbReference>
<keyword evidence="1" id="KW-0805">Transcription regulation</keyword>
<dbReference type="OrthoDB" id="9809338at2"/>